<dbReference type="AlphaFoldDB" id="A0A9W9ADI0"/>
<evidence type="ECO:0000313" key="3">
    <source>
        <dbReference type="Proteomes" id="UP001150266"/>
    </source>
</evidence>
<organism evidence="2 3">
    <name type="scientific">Lentinula aciculospora</name>
    <dbReference type="NCBI Taxonomy" id="153920"/>
    <lineage>
        <taxon>Eukaryota</taxon>
        <taxon>Fungi</taxon>
        <taxon>Dikarya</taxon>
        <taxon>Basidiomycota</taxon>
        <taxon>Agaricomycotina</taxon>
        <taxon>Agaricomycetes</taxon>
        <taxon>Agaricomycetidae</taxon>
        <taxon>Agaricales</taxon>
        <taxon>Marasmiineae</taxon>
        <taxon>Omphalotaceae</taxon>
        <taxon>Lentinula</taxon>
    </lineage>
</organism>
<feature type="region of interest" description="Disordered" evidence="1">
    <location>
        <begin position="1"/>
        <end position="27"/>
    </location>
</feature>
<gene>
    <name evidence="2" type="ORF">J3R30DRAFT_3701739</name>
</gene>
<protein>
    <submittedName>
        <fullName evidence="2">Uncharacterized protein</fullName>
    </submittedName>
</protein>
<keyword evidence="3" id="KW-1185">Reference proteome</keyword>
<name>A0A9W9ADI0_9AGAR</name>
<accession>A0A9W9ADI0</accession>
<proteinExistence type="predicted"/>
<evidence type="ECO:0000313" key="2">
    <source>
        <dbReference type="EMBL" id="KAJ4480268.1"/>
    </source>
</evidence>
<sequence>MIPKQLASASNSKISDPGSGLGGWGDPDKDYKVQDGAFAGFADPMHLLTATAFAGGSVQAFDNTAYFAEYPTRAPPMLNTSSDIYTDNMFPGATIRDVSNHTAGYLCYVYE</sequence>
<dbReference type="EMBL" id="JAOTPV010000007">
    <property type="protein sequence ID" value="KAJ4480268.1"/>
    <property type="molecule type" value="Genomic_DNA"/>
</dbReference>
<dbReference type="OrthoDB" id="6132182at2759"/>
<dbReference type="Proteomes" id="UP001150266">
    <property type="component" value="Unassembled WGS sequence"/>
</dbReference>
<reference evidence="2" key="1">
    <citation type="submission" date="2022-08" db="EMBL/GenBank/DDBJ databases">
        <title>A Global Phylogenomic Analysis of the Shiitake Genus Lentinula.</title>
        <authorList>
            <consortium name="DOE Joint Genome Institute"/>
            <person name="Sierra-Patev S."/>
            <person name="Min B."/>
            <person name="Naranjo-Ortiz M."/>
            <person name="Looney B."/>
            <person name="Konkel Z."/>
            <person name="Slot J.C."/>
            <person name="Sakamoto Y."/>
            <person name="Steenwyk J.L."/>
            <person name="Rokas A."/>
            <person name="Carro J."/>
            <person name="Camarero S."/>
            <person name="Ferreira P."/>
            <person name="Molpeceres G."/>
            <person name="Ruiz-Duenas F.J."/>
            <person name="Serrano A."/>
            <person name="Henrissat B."/>
            <person name="Drula E."/>
            <person name="Hughes K.W."/>
            <person name="Mata J.L."/>
            <person name="Ishikawa N.K."/>
            <person name="Vargas-Isla R."/>
            <person name="Ushijima S."/>
            <person name="Smith C.A."/>
            <person name="Ahrendt S."/>
            <person name="Andreopoulos W."/>
            <person name="He G."/>
            <person name="Labutti K."/>
            <person name="Lipzen A."/>
            <person name="Ng V."/>
            <person name="Riley R."/>
            <person name="Sandor L."/>
            <person name="Barry K."/>
            <person name="Martinez A.T."/>
            <person name="Xiao Y."/>
            <person name="Gibbons J.G."/>
            <person name="Terashima K."/>
            <person name="Grigoriev I.V."/>
            <person name="Hibbett D.S."/>
        </authorList>
    </citation>
    <scope>NUCLEOTIDE SEQUENCE</scope>
    <source>
        <strain evidence="2">JLM2183</strain>
    </source>
</reference>
<evidence type="ECO:0000256" key="1">
    <source>
        <dbReference type="SAM" id="MobiDB-lite"/>
    </source>
</evidence>
<comment type="caution">
    <text evidence="2">The sequence shown here is derived from an EMBL/GenBank/DDBJ whole genome shotgun (WGS) entry which is preliminary data.</text>
</comment>